<protein>
    <recommendedName>
        <fullName evidence="3">DUF4202 domain-containing protein</fullName>
    </recommendedName>
</protein>
<organism evidence="1 2">
    <name type="scientific">Flavivirga aquatica</name>
    <dbReference type="NCBI Taxonomy" id="1849968"/>
    <lineage>
        <taxon>Bacteria</taxon>
        <taxon>Pseudomonadati</taxon>
        <taxon>Bacteroidota</taxon>
        <taxon>Flavobacteriia</taxon>
        <taxon>Flavobacteriales</taxon>
        <taxon>Flavobacteriaceae</taxon>
        <taxon>Flavivirga</taxon>
    </lineage>
</organism>
<dbReference type="EMBL" id="MDJD01000034">
    <property type="protein sequence ID" value="OEK08139.1"/>
    <property type="molecule type" value="Genomic_DNA"/>
</dbReference>
<dbReference type="InterPro" id="IPR025255">
    <property type="entry name" value="DUF4202"/>
</dbReference>
<dbReference type="Pfam" id="PF13875">
    <property type="entry name" value="DUF4202"/>
    <property type="match status" value="1"/>
</dbReference>
<dbReference type="Proteomes" id="UP000095713">
    <property type="component" value="Unassembled WGS sequence"/>
</dbReference>
<dbReference type="STRING" id="1849968.A8C32_01370"/>
<dbReference type="OrthoDB" id="9799165at2"/>
<dbReference type="RefSeq" id="WP_069829650.1">
    <property type="nucleotide sequence ID" value="NZ_MDJD01000034.1"/>
</dbReference>
<reference evidence="1 2" key="1">
    <citation type="submission" date="2016-05" db="EMBL/GenBank/DDBJ databases">
        <title>Draft Genome Sequence of Algibacter sp. Strain SK-16 Isolated from the Surface Water of Aburatsubo Inlet.</title>
        <authorList>
            <person name="Wong S.-K."/>
            <person name="Yoshizawa S."/>
            <person name="Nakajima Y."/>
            <person name="Ogura Y."/>
            <person name="Tetsuya H."/>
            <person name="Hamasaki K."/>
        </authorList>
    </citation>
    <scope>NUCLEOTIDE SEQUENCE [LARGE SCALE GENOMIC DNA]</scope>
    <source>
        <strain evidence="1 2">SK-16</strain>
    </source>
</reference>
<accession>A0A1E5T9U0</accession>
<dbReference type="PANTHER" id="PTHR41729:SF1">
    <property type="entry name" value="GLUTAMYL-TRNA SYNTHETASE"/>
    <property type="match status" value="1"/>
</dbReference>
<name>A0A1E5T9U0_9FLAO</name>
<dbReference type="PANTHER" id="PTHR41729">
    <property type="entry name" value="GLUTAMYL-TRNA SYNTHETASE"/>
    <property type="match status" value="1"/>
</dbReference>
<proteinExistence type="predicted"/>
<evidence type="ECO:0000313" key="1">
    <source>
        <dbReference type="EMBL" id="OEK08139.1"/>
    </source>
</evidence>
<keyword evidence="2" id="KW-1185">Reference proteome</keyword>
<dbReference type="AlphaFoldDB" id="A0A1E5T9U0"/>
<evidence type="ECO:0000313" key="2">
    <source>
        <dbReference type="Proteomes" id="UP000095713"/>
    </source>
</evidence>
<sequence>MEPTRFETAIALIDKKNSEDINAYHIYGLEYPKELLYSQRMSRKLLQFKPNASKALQIAARAQHICRWKIARDEYPMDRVGYLKWRETLKKMHAELTSEILTQVGYDAEYIDRISLLINKKLIKKNKESQALEDTICLVFLDYYFEEFAAKHNDEKVIDILKKTWIKMSDEGHEEALKLNFSDKSLSLVKQAIS</sequence>
<comment type="caution">
    <text evidence="1">The sequence shown here is derived from an EMBL/GenBank/DDBJ whole genome shotgun (WGS) entry which is preliminary data.</text>
</comment>
<gene>
    <name evidence="1" type="ORF">A8C32_01370</name>
</gene>
<evidence type="ECO:0008006" key="3">
    <source>
        <dbReference type="Google" id="ProtNLM"/>
    </source>
</evidence>